<dbReference type="EMBL" id="BQNB010021529">
    <property type="protein sequence ID" value="GJU07344.1"/>
    <property type="molecule type" value="Genomic_DNA"/>
</dbReference>
<protein>
    <submittedName>
        <fullName evidence="1">Uncharacterized protein</fullName>
    </submittedName>
</protein>
<reference evidence="1" key="1">
    <citation type="journal article" date="2022" name="Int. J. Mol. Sci.">
        <title>Draft Genome of Tanacetum Coccineum: Genomic Comparison of Closely Related Tanacetum-Family Plants.</title>
        <authorList>
            <person name="Yamashiro T."/>
            <person name="Shiraishi A."/>
            <person name="Nakayama K."/>
            <person name="Satake H."/>
        </authorList>
    </citation>
    <scope>NUCLEOTIDE SEQUENCE</scope>
</reference>
<evidence type="ECO:0000313" key="2">
    <source>
        <dbReference type="Proteomes" id="UP001151760"/>
    </source>
</evidence>
<evidence type="ECO:0000313" key="1">
    <source>
        <dbReference type="EMBL" id="GJU07344.1"/>
    </source>
</evidence>
<sequence length="147" mass="16098">MICLFEITPSYTVIRDPILRLCHRLIACSIARRSQAPEKVTVTDLFYLRGMDVDSVNASYLLARYLRLLTAEILQGLTVIAPALSVIDMAELVRLQICEQLDDTWAWVAMGLERQPDAAAGAPGVAQDALNVDEGVQAVSAPMQAPQ</sequence>
<dbReference type="Proteomes" id="UP001151760">
    <property type="component" value="Unassembled WGS sequence"/>
</dbReference>
<keyword evidence="2" id="KW-1185">Reference proteome</keyword>
<comment type="caution">
    <text evidence="1">The sequence shown here is derived from an EMBL/GenBank/DDBJ whole genome shotgun (WGS) entry which is preliminary data.</text>
</comment>
<name>A0ABQ5J4D6_9ASTR</name>
<gene>
    <name evidence="1" type="ORF">Tco_1123774</name>
</gene>
<proteinExistence type="predicted"/>
<reference evidence="1" key="2">
    <citation type="submission" date="2022-01" db="EMBL/GenBank/DDBJ databases">
        <authorList>
            <person name="Yamashiro T."/>
            <person name="Shiraishi A."/>
            <person name="Satake H."/>
            <person name="Nakayama K."/>
        </authorList>
    </citation>
    <scope>NUCLEOTIDE SEQUENCE</scope>
</reference>
<organism evidence="1 2">
    <name type="scientific">Tanacetum coccineum</name>
    <dbReference type="NCBI Taxonomy" id="301880"/>
    <lineage>
        <taxon>Eukaryota</taxon>
        <taxon>Viridiplantae</taxon>
        <taxon>Streptophyta</taxon>
        <taxon>Embryophyta</taxon>
        <taxon>Tracheophyta</taxon>
        <taxon>Spermatophyta</taxon>
        <taxon>Magnoliopsida</taxon>
        <taxon>eudicotyledons</taxon>
        <taxon>Gunneridae</taxon>
        <taxon>Pentapetalae</taxon>
        <taxon>asterids</taxon>
        <taxon>campanulids</taxon>
        <taxon>Asterales</taxon>
        <taxon>Asteraceae</taxon>
        <taxon>Asteroideae</taxon>
        <taxon>Anthemideae</taxon>
        <taxon>Anthemidinae</taxon>
        <taxon>Tanacetum</taxon>
    </lineage>
</organism>
<accession>A0ABQ5J4D6</accession>